<evidence type="ECO:0000256" key="2">
    <source>
        <dbReference type="ARBA" id="ARBA00022723"/>
    </source>
</evidence>
<dbReference type="SMART" id="SM00849">
    <property type="entry name" value="Lactamase_B"/>
    <property type="match status" value="1"/>
</dbReference>
<dbReference type="EMBL" id="CP016503">
    <property type="protein sequence ID" value="ANV97342.1"/>
    <property type="molecule type" value="Genomic_DNA"/>
</dbReference>
<keyword evidence="4" id="KW-0862">Zinc</keyword>
<feature type="domain" description="Metallo-beta-lactamase" evidence="5">
    <location>
        <begin position="12"/>
        <end position="181"/>
    </location>
</feature>
<evidence type="ECO:0000313" key="7">
    <source>
        <dbReference type="Proteomes" id="UP000092884"/>
    </source>
</evidence>
<evidence type="ECO:0000313" key="6">
    <source>
        <dbReference type="EMBL" id="ANV97342.1"/>
    </source>
</evidence>
<keyword evidence="3 6" id="KW-0378">Hydrolase</keyword>
<dbReference type="Pfam" id="PF00753">
    <property type="entry name" value="Lactamase_B"/>
    <property type="match status" value="1"/>
</dbReference>
<dbReference type="OrthoDB" id="9802991at2"/>
<dbReference type="InterPro" id="IPR036866">
    <property type="entry name" value="RibonucZ/Hydroxyglut_hydro"/>
</dbReference>
<protein>
    <submittedName>
        <fullName evidence="6">MBL fold metallo-hydrolase</fullName>
    </submittedName>
</protein>
<dbReference type="SUPFAM" id="SSF56281">
    <property type="entry name" value="Metallo-hydrolase/oxidoreductase"/>
    <property type="match status" value="1"/>
</dbReference>
<dbReference type="AlphaFoldDB" id="A0A1B1U3N1"/>
<evidence type="ECO:0000256" key="3">
    <source>
        <dbReference type="ARBA" id="ARBA00022801"/>
    </source>
</evidence>
<proteinExistence type="predicted"/>
<comment type="cofactor">
    <cofactor evidence="1">
        <name>Zn(2+)</name>
        <dbReference type="ChEBI" id="CHEBI:29105"/>
    </cofactor>
</comment>
<keyword evidence="2" id="KW-0479">Metal-binding</keyword>
<dbReference type="Gene3D" id="3.60.15.10">
    <property type="entry name" value="Ribonuclease Z/Hydroxyacylglutathione hydrolase-like"/>
    <property type="match status" value="1"/>
</dbReference>
<accession>A0A1B1U3N1</accession>
<dbReference type="STRING" id="222136.BBW65_00235"/>
<evidence type="ECO:0000256" key="4">
    <source>
        <dbReference type="ARBA" id="ARBA00022833"/>
    </source>
</evidence>
<dbReference type="GO" id="GO:0016787">
    <property type="term" value="F:hydrolase activity"/>
    <property type="evidence" value="ECO:0007669"/>
    <property type="project" value="UniProtKB-KW"/>
</dbReference>
<dbReference type="CDD" id="cd06262">
    <property type="entry name" value="metallo-hydrolase-like_MBL-fold"/>
    <property type="match status" value="1"/>
</dbReference>
<organism evidence="6 7">
    <name type="scientific">Helicobacter enhydrae</name>
    <dbReference type="NCBI Taxonomy" id="222136"/>
    <lineage>
        <taxon>Bacteria</taxon>
        <taxon>Pseudomonadati</taxon>
        <taxon>Campylobacterota</taxon>
        <taxon>Epsilonproteobacteria</taxon>
        <taxon>Campylobacterales</taxon>
        <taxon>Helicobacteraceae</taxon>
        <taxon>Helicobacter</taxon>
    </lineage>
</organism>
<dbReference type="InterPro" id="IPR051453">
    <property type="entry name" value="MBL_Glyoxalase_II"/>
</dbReference>
<sequence>MQILKHPFGEYQTNCYIVKFEEGEFVVDAGMGADEWVRGECQNPLAFLNTHGHFDHIWSNASLKSHFPNTPLICHQEDAFLLASDCFGLGMPTSSPDILINAQESSQSLNIANHQITFSHYPGHTPGCCMIEIEGHIFSGDFIFYRSIGRSDFAYSDPSKMKSSLQRFAQLAQDLPIYPGHGENTSVFDEQRHLHIWLERL</sequence>
<evidence type="ECO:0000259" key="5">
    <source>
        <dbReference type="SMART" id="SM00849"/>
    </source>
</evidence>
<dbReference type="GO" id="GO:0046872">
    <property type="term" value="F:metal ion binding"/>
    <property type="evidence" value="ECO:0007669"/>
    <property type="project" value="UniProtKB-KW"/>
</dbReference>
<name>A0A1B1U3N1_9HELI</name>
<dbReference type="RefSeq" id="WP_066338175.1">
    <property type="nucleotide sequence ID" value="NZ_CP016503.1"/>
</dbReference>
<keyword evidence="7" id="KW-1185">Reference proteome</keyword>
<evidence type="ECO:0000256" key="1">
    <source>
        <dbReference type="ARBA" id="ARBA00001947"/>
    </source>
</evidence>
<dbReference type="InterPro" id="IPR001279">
    <property type="entry name" value="Metallo-B-lactamas"/>
</dbReference>
<gene>
    <name evidence="6" type="ORF">BBW65_00235</name>
</gene>
<dbReference type="PANTHER" id="PTHR46233">
    <property type="entry name" value="HYDROXYACYLGLUTATHIONE HYDROLASE GLOC"/>
    <property type="match status" value="1"/>
</dbReference>
<dbReference type="Proteomes" id="UP000092884">
    <property type="component" value="Chromosome"/>
</dbReference>
<dbReference type="KEGG" id="het:BBW65_00235"/>
<reference evidence="7" key="1">
    <citation type="submission" date="2016-07" db="EMBL/GenBank/DDBJ databases">
        <authorList>
            <person name="Florea S."/>
            <person name="Webb J.S."/>
            <person name="Jaromczyk J."/>
            <person name="Schardl C.L."/>
        </authorList>
    </citation>
    <scope>NUCLEOTIDE SEQUENCE [LARGE SCALE GENOMIC DNA]</scope>
    <source>
        <strain evidence="7">MIT 01-6242</strain>
    </source>
</reference>
<dbReference type="PANTHER" id="PTHR46233:SF3">
    <property type="entry name" value="HYDROXYACYLGLUTATHIONE HYDROLASE GLOC"/>
    <property type="match status" value="1"/>
</dbReference>